<feature type="transmembrane region" description="Helical" evidence="7">
    <location>
        <begin position="333"/>
        <end position="352"/>
    </location>
</feature>
<feature type="compositionally biased region" description="Pro residues" evidence="6">
    <location>
        <begin position="472"/>
        <end position="481"/>
    </location>
</feature>
<sequence>MRKLEWDDMGVKVDGWQLHHLRFADDIVLITLSISQAERMLTEFDETCGCIGLQLNLQKTKDVHAERIGLGCPFTLNGTNISECTSCVYPGRELNMMNDLTPELGMRRRAAWGAYKIIEDIVKETKNTRLHAHLFNTTVLPSLTSASETWAFRKQEENAVSVIERTIERVMLGVSLFTQVRDGIRSSLLRQRSKIRDAAAFAKESKISALQEDRRPDGQISSRSPSKKNMMLFVTHAKGGTTGLLWHAIGTNGRITGARSTSSKINGSQGLGSMLASVMGVCTGVTTYAENIALIHITRVASRTTMQIAGLLLILLGLFTKMAALLASIPDALIGGVLTMGISMIAGVAMSNLQLIDLKLTRNLSILGLSLMIGLIVPLHFERSPFISGNKEWDQIVNMLLSIKMLVGGVVAVVLDNTVPGATLRQRGLQSLEEDEKITIEQQEEDGYAFPECVNRVLRAFPCLRLLPFLPSHPPPKPPPSRDQSISVPCDVM</sequence>
<dbReference type="Pfam" id="PF00860">
    <property type="entry name" value="Xan_ur_permease"/>
    <property type="match status" value="1"/>
</dbReference>
<keyword evidence="5 7" id="KW-0472">Membrane</keyword>
<keyword evidence="10" id="KW-1185">Reference proteome</keyword>
<evidence type="ECO:0000256" key="6">
    <source>
        <dbReference type="SAM" id="MobiDB-lite"/>
    </source>
</evidence>
<dbReference type="PANTHER" id="PTHR11119">
    <property type="entry name" value="XANTHINE-URACIL / VITAMIN C PERMEASE FAMILY MEMBER"/>
    <property type="match status" value="1"/>
</dbReference>
<reference evidence="9 10" key="1">
    <citation type="submission" date="2023-08" db="EMBL/GenBank/DDBJ databases">
        <title>A Necator americanus chromosomal reference genome.</title>
        <authorList>
            <person name="Ilik V."/>
            <person name="Petrzelkova K.J."/>
            <person name="Pardy F."/>
            <person name="Fuh T."/>
            <person name="Niatou-Singa F.S."/>
            <person name="Gouil Q."/>
            <person name="Baker L."/>
            <person name="Ritchie M.E."/>
            <person name="Jex A.R."/>
            <person name="Gazzola D."/>
            <person name="Li H."/>
            <person name="Toshio Fujiwara R."/>
            <person name="Zhan B."/>
            <person name="Aroian R.V."/>
            <person name="Pafco B."/>
            <person name="Schwarz E.M."/>
        </authorList>
    </citation>
    <scope>NUCLEOTIDE SEQUENCE [LARGE SCALE GENOMIC DNA]</scope>
    <source>
        <strain evidence="9 10">Aroian</strain>
        <tissue evidence="9">Whole animal</tissue>
    </source>
</reference>
<dbReference type="InterPro" id="IPR006043">
    <property type="entry name" value="NCS2"/>
</dbReference>
<comment type="caution">
    <text evidence="9">The sequence shown here is derived from an EMBL/GenBank/DDBJ whole genome shotgun (WGS) entry which is preliminary data.</text>
</comment>
<name>A0ABR1DD32_NECAM</name>
<evidence type="ECO:0000256" key="7">
    <source>
        <dbReference type="SAM" id="Phobius"/>
    </source>
</evidence>
<organism evidence="9 10">
    <name type="scientific">Necator americanus</name>
    <name type="common">Human hookworm</name>
    <dbReference type="NCBI Taxonomy" id="51031"/>
    <lineage>
        <taxon>Eukaryota</taxon>
        <taxon>Metazoa</taxon>
        <taxon>Ecdysozoa</taxon>
        <taxon>Nematoda</taxon>
        <taxon>Chromadorea</taxon>
        <taxon>Rhabditida</taxon>
        <taxon>Rhabditina</taxon>
        <taxon>Rhabditomorpha</taxon>
        <taxon>Strongyloidea</taxon>
        <taxon>Ancylostomatidae</taxon>
        <taxon>Bunostominae</taxon>
        <taxon>Necator</taxon>
    </lineage>
</organism>
<comment type="similarity">
    <text evidence="2">Belongs to the nucleobase:cation symporter-2 (NCS2) (TC 2.A.40) family.</text>
</comment>
<evidence type="ECO:0000256" key="3">
    <source>
        <dbReference type="ARBA" id="ARBA00022692"/>
    </source>
</evidence>
<feature type="transmembrane region" description="Helical" evidence="7">
    <location>
        <begin position="364"/>
        <end position="381"/>
    </location>
</feature>
<evidence type="ECO:0000256" key="4">
    <source>
        <dbReference type="ARBA" id="ARBA00022989"/>
    </source>
</evidence>
<dbReference type="EMBL" id="JAVFWL010000004">
    <property type="protein sequence ID" value="KAK6748098.1"/>
    <property type="molecule type" value="Genomic_DNA"/>
</dbReference>
<feature type="region of interest" description="Disordered" evidence="6">
    <location>
        <begin position="472"/>
        <end position="493"/>
    </location>
</feature>
<feature type="transmembrane region" description="Helical" evidence="7">
    <location>
        <begin position="308"/>
        <end position="327"/>
    </location>
</feature>
<evidence type="ECO:0000256" key="5">
    <source>
        <dbReference type="ARBA" id="ARBA00023136"/>
    </source>
</evidence>
<proteinExistence type="inferred from homology"/>
<dbReference type="PROSITE" id="PS50878">
    <property type="entry name" value="RT_POL"/>
    <property type="match status" value="1"/>
</dbReference>
<keyword evidence="4 7" id="KW-1133">Transmembrane helix</keyword>
<keyword evidence="3 7" id="KW-0812">Transmembrane</keyword>
<dbReference type="InterPro" id="IPR000477">
    <property type="entry name" value="RT_dom"/>
</dbReference>
<comment type="subcellular location">
    <subcellularLocation>
        <location evidence="1">Membrane</location>
        <topology evidence="1">Multi-pass membrane protein</topology>
    </subcellularLocation>
</comment>
<gene>
    <name evidence="9" type="primary">Necator_chrIV.g14286</name>
    <name evidence="9" type="ORF">RB195_000992</name>
</gene>
<feature type="domain" description="Reverse transcriptase" evidence="8">
    <location>
        <begin position="1"/>
        <end position="81"/>
    </location>
</feature>
<protein>
    <recommendedName>
        <fullName evidence="8">Reverse transcriptase domain-containing protein</fullName>
    </recommendedName>
</protein>
<evidence type="ECO:0000256" key="1">
    <source>
        <dbReference type="ARBA" id="ARBA00004141"/>
    </source>
</evidence>
<evidence type="ECO:0000259" key="8">
    <source>
        <dbReference type="PROSITE" id="PS50878"/>
    </source>
</evidence>
<evidence type="ECO:0000256" key="2">
    <source>
        <dbReference type="ARBA" id="ARBA00008821"/>
    </source>
</evidence>
<evidence type="ECO:0000313" key="10">
    <source>
        <dbReference type="Proteomes" id="UP001303046"/>
    </source>
</evidence>
<feature type="transmembrane region" description="Helical" evidence="7">
    <location>
        <begin position="396"/>
        <end position="415"/>
    </location>
</feature>
<accession>A0ABR1DD32</accession>
<evidence type="ECO:0000313" key="9">
    <source>
        <dbReference type="EMBL" id="KAK6748098.1"/>
    </source>
</evidence>
<dbReference type="Proteomes" id="UP001303046">
    <property type="component" value="Unassembled WGS sequence"/>
</dbReference>